<dbReference type="Proteomes" id="UP001565447">
    <property type="component" value="Unassembled WGS sequence"/>
</dbReference>
<keyword evidence="2" id="KW-1185">Reference proteome</keyword>
<comment type="caution">
    <text evidence="1">The sequence shown here is derived from an EMBL/GenBank/DDBJ whole genome shotgun (WGS) entry which is preliminary data.</text>
</comment>
<protein>
    <submittedName>
        <fullName evidence="1">DNA-binding transcriptional regulator LsrR (DeoR family)</fullName>
    </submittedName>
</protein>
<evidence type="ECO:0000313" key="1">
    <source>
        <dbReference type="EMBL" id="MEY9814495.1"/>
    </source>
</evidence>
<accession>A0ACC6USR3</accession>
<sequence length="358" mass="37560">MRARRDDMAEPAEAAALPAPIDMLLAAAVARRFYLEHRSKVEIAKEFGISRFKVARLLGAAVAHDIVRIDITVPAEIDVPLGRALSERFGLRHGIVVNLGRGEGGTAAPADQRRSGRWLGTAAARLISEIAEEGDVLGLDGSHAVDALSEAVTRLPLCDVVQLTGVRGRDLARDAAITAVRRTAAAGGGRAFPLHTPFLLPDAVTAAVLRSQPATAETLNRFGLVTKAVVGIAAWDASHSTVYDALSERERETLREAGACAEVAGHVLDAEGRMIPTELTARTIAVTADELRGVTELIGVAAGGRGAGAVRAVLNSGLLTGVVTDATTARLLLWHDDPDDPARTVSAPSSRSTGRGQR</sequence>
<name>A0ACC6USR3_STRAO</name>
<keyword evidence="1" id="KW-0238">DNA-binding</keyword>
<gene>
    <name evidence="1" type="ORF">RKD21_004752</name>
</gene>
<organism evidence="1 2">
    <name type="scientific">Streptomyces albogriseolus</name>
    <dbReference type="NCBI Taxonomy" id="1887"/>
    <lineage>
        <taxon>Bacteria</taxon>
        <taxon>Bacillati</taxon>
        <taxon>Actinomycetota</taxon>
        <taxon>Actinomycetes</taxon>
        <taxon>Kitasatosporales</taxon>
        <taxon>Streptomycetaceae</taxon>
        <taxon>Streptomyces</taxon>
        <taxon>Streptomyces albogriseolus group</taxon>
    </lineage>
</organism>
<evidence type="ECO:0000313" key="2">
    <source>
        <dbReference type="Proteomes" id="UP001565447"/>
    </source>
</evidence>
<reference evidence="1" key="1">
    <citation type="submission" date="2024-07" db="EMBL/GenBank/DDBJ databases">
        <title>Genome sequencing of plant associated microbes to promote plant fitness in Sorghum bicolor and Oryza sativa.</title>
        <authorList>
            <person name="Coleman-Derr D."/>
        </authorList>
    </citation>
    <scope>NUCLEOTIDE SEQUENCE</scope>
    <source>
        <strain evidence="1">SAI-173</strain>
    </source>
</reference>
<dbReference type="EMBL" id="JBGCBD010000002">
    <property type="protein sequence ID" value="MEY9814495.1"/>
    <property type="molecule type" value="Genomic_DNA"/>
</dbReference>
<proteinExistence type="predicted"/>